<dbReference type="InterPro" id="IPR029058">
    <property type="entry name" value="AB_hydrolase_fold"/>
</dbReference>
<keyword evidence="2 5" id="KW-0378">Hydrolase</keyword>
<keyword evidence="6" id="KW-1185">Reference proteome</keyword>
<dbReference type="EMBL" id="JBHSQW010000001">
    <property type="protein sequence ID" value="MFC5992843.1"/>
    <property type="molecule type" value="Genomic_DNA"/>
</dbReference>
<evidence type="ECO:0000259" key="4">
    <source>
        <dbReference type="Pfam" id="PF07859"/>
    </source>
</evidence>
<dbReference type="PANTHER" id="PTHR48081">
    <property type="entry name" value="AB HYDROLASE SUPERFAMILY PROTEIN C4A8.06C"/>
    <property type="match status" value="1"/>
</dbReference>
<dbReference type="Gene3D" id="3.40.50.1820">
    <property type="entry name" value="alpha/beta hydrolase"/>
    <property type="match status" value="1"/>
</dbReference>
<dbReference type="PANTHER" id="PTHR48081:SF8">
    <property type="entry name" value="ALPHA_BETA HYDROLASE FOLD-3 DOMAIN-CONTAINING PROTEIN-RELATED"/>
    <property type="match status" value="1"/>
</dbReference>
<feature type="active site" evidence="3">
    <location>
        <position position="175"/>
    </location>
</feature>
<dbReference type="SUPFAM" id="SSF53474">
    <property type="entry name" value="alpha/beta-Hydrolases"/>
    <property type="match status" value="1"/>
</dbReference>
<sequence length="397" mass="42714">MVEDPYPDASMSGNPSAQIVPDCRVALLLTMLEEGFWPSMAQRTPRQARHDFRILAAATGTWRPVRRVGDALIDGPQGAIPARIYRPTSGTVGQSLVVYFHGGGFVIGDLFTADGTCRRIATQTGATVVSVHYRRAPEYPLPAAHIDAYAAARWAVEHAAALGADPARLVLAGDSAGGGLAAHVAQRLRDEGPIGAALQVLINPGLDFTFEHTDDNPALARLLDWDTIHWFAEHALPEGLDRTDPVISPARTADLKGLPPAVIITAGIDPFRADAEHYAGDLERAGVPVELHRFDRQTHGFTDMDLILPAARRSMARIVAAVEGLTPVQVPDHLPVESGIAWIAPHRGSLRRMRENAQRLPFVNGTDALWKLVQFHLLPSRACAAEATSGASEGVKS</sequence>
<dbReference type="InterPro" id="IPR050300">
    <property type="entry name" value="GDXG_lipolytic_enzyme"/>
</dbReference>
<reference evidence="6" key="1">
    <citation type="journal article" date="2019" name="Int. J. Syst. Evol. Microbiol.">
        <title>The Global Catalogue of Microorganisms (GCM) 10K type strain sequencing project: providing services to taxonomists for standard genome sequencing and annotation.</title>
        <authorList>
            <consortium name="The Broad Institute Genomics Platform"/>
            <consortium name="The Broad Institute Genome Sequencing Center for Infectious Disease"/>
            <person name="Wu L."/>
            <person name="Ma J."/>
        </authorList>
    </citation>
    <scope>NUCLEOTIDE SEQUENCE [LARGE SCALE GENOMIC DNA]</scope>
    <source>
        <strain evidence="6">CCM 8391</strain>
    </source>
</reference>
<evidence type="ECO:0000256" key="2">
    <source>
        <dbReference type="ARBA" id="ARBA00022801"/>
    </source>
</evidence>
<dbReference type="PROSITE" id="PS01174">
    <property type="entry name" value="LIPASE_GDXG_SER"/>
    <property type="match status" value="1"/>
</dbReference>
<evidence type="ECO:0000256" key="3">
    <source>
        <dbReference type="PROSITE-ProRule" id="PRU10038"/>
    </source>
</evidence>
<dbReference type="InterPro" id="IPR013094">
    <property type="entry name" value="AB_hydrolase_3"/>
</dbReference>
<dbReference type="PROSITE" id="PS01173">
    <property type="entry name" value="LIPASE_GDXG_HIS"/>
    <property type="match status" value="1"/>
</dbReference>
<comment type="similarity">
    <text evidence="1">Belongs to the 'GDXG' lipolytic enzyme family.</text>
</comment>
<protein>
    <submittedName>
        <fullName evidence="5">Alpha/beta hydrolase</fullName>
    </submittedName>
</protein>
<feature type="domain" description="Alpha/beta hydrolase fold-3" evidence="4">
    <location>
        <begin position="97"/>
        <end position="302"/>
    </location>
</feature>
<organism evidence="5 6">
    <name type="scientific">Pseudonocardia hispaniensis</name>
    <dbReference type="NCBI Taxonomy" id="904933"/>
    <lineage>
        <taxon>Bacteria</taxon>
        <taxon>Bacillati</taxon>
        <taxon>Actinomycetota</taxon>
        <taxon>Actinomycetes</taxon>
        <taxon>Pseudonocardiales</taxon>
        <taxon>Pseudonocardiaceae</taxon>
        <taxon>Pseudonocardia</taxon>
    </lineage>
</organism>
<gene>
    <name evidence="5" type="ORF">ACFQE5_01305</name>
</gene>
<proteinExistence type="inferred from homology"/>
<name>A0ABW1IWM6_9PSEU</name>
<dbReference type="InterPro" id="IPR033140">
    <property type="entry name" value="Lipase_GDXG_put_SER_AS"/>
</dbReference>
<accession>A0ABW1IWM6</accession>
<evidence type="ECO:0000313" key="5">
    <source>
        <dbReference type="EMBL" id="MFC5992843.1"/>
    </source>
</evidence>
<evidence type="ECO:0000256" key="1">
    <source>
        <dbReference type="ARBA" id="ARBA00010515"/>
    </source>
</evidence>
<evidence type="ECO:0000313" key="6">
    <source>
        <dbReference type="Proteomes" id="UP001596302"/>
    </source>
</evidence>
<dbReference type="Pfam" id="PF07859">
    <property type="entry name" value="Abhydrolase_3"/>
    <property type="match status" value="1"/>
</dbReference>
<dbReference type="InterPro" id="IPR002168">
    <property type="entry name" value="Lipase_GDXG_HIS_AS"/>
</dbReference>
<dbReference type="Proteomes" id="UP001596302">
    <property type="component" value="Unassembled WGS sequence"/>
</dbReference>
<dbReference type="GO" id="GO:0016787">
    <property type="term" value="F:hydrolase activity"/>
    <property type="evidence" value="ECO:0007669"/>
    <property type="project" value="UniProtKB-KW"/>
</dbReference>
<comment type="caution">
    <text evidence="5">The sequence shown here is derived from an EMBL/GenBank/DDBJ whole genome shotgun (WGS) entry which is preliminary data.</text>
</comment>
<dbReference type="RefSeq" id="WP_379581778.1">
    <property type="nucleotide sequence ID" value="NZ_JBHSQW010000001.1"/>
</dbReference>